<dbReference type="Pfam" id="PF00172">
    <property type="entry name" value="Zn_clus"/>
    <property type="match status" value="1"/>
</dbReference>
<feature type="region of interest" description="Disordered" evidence="2">
    <location>
        <begin position="673"/>
        <end position="696"/>
    </location>
</feature>
<name>A0A6A7BVV5_9PEZI</name>
<evidence type="ECO:0000256" key="2">
    <source>
        <dbReference type="SAM" id="MobiDB-lite"/>
    </source>
</evidence>
<dbReference type="PANTHER" id="PTHR46910:SF40">
    <property type="entry name" value="ZN(II)2CYS6 TRANSCRIPTION FACTOR (EUROFUNG)"/>
    <property type="match status" value="1"/>
</dbReference>
<keyword evidence="1" id="KW-0539">Nucleus</keyword>
<sequence>MSNYPPIPQASSSAAGAENPQYNGVYTSAAQQYEPLPAESLQYTSAYPKVEAVPQDHTAPQFQTLQHDFNRQLQHQLHPQVAHVRPQSAAFTHSQMPQDHAKANRLRKACDSCSIRKVKCDESGPPCRACAALDIPCTFQRPSRRRGPPNRHAEAIKRQRLDPSADPPGPPANSSPTHVMNPFAVSHGHASPTHITAESICPLDVLGPILDDYFRYIYPVCPFPHHGSFQEAWKRREDVSNKPFLALMASMLCVFVAAYPHKARLQLKLKRHGSMFRDCASFVQRCQQVCVLARGPGYLDSDTLSVHDAATSYLLGLSGFYSMNLRQARLYFGECSTIIRALGLHRQQEGANGPIQPSLVYPFNVEREGIYDNVSSEVGRRVFWALFASAKTLGQFSSSSADPILPPPTPSEPYPPLPSELDDFCIFPAKYDLQPPGTIAITNGFNANVYVYQSYDALAVAESTENPREWDRQIRALQESLRQCKALVSQLPPALTIPSASDFAVEELPFSQPNAIHEASRDFLNPSHWKDPEASLESTRRMQHDIQRANLFASQLATRLFIVNKYLALRDSRRKMEGIPSSTPVNGTGLSSEEFELVDQEMRQEREDIAREVGSVLSNISQSHIEVMADSFILKLRNVAHTLLMAPESHQGPVALQWQGRLEDCIKILERLDRPSPPVSDSEPGEEDSNEIRGWA</sequence>
<dbReference type="EMBL" id="MU006001">
    <property type="protein sequence ID" value="KAF2858869.1"/>
    <property type="molecule type" value="Genomic_DNA"/>
</dbReference>
<dbReference type="Gene3D" id="4.10.240.10">
    <property type="entry name" value="Zn(2)-C6 fungal-type DNA-binding domain"/>
    <property type="match status" value="1"/>
</dbReference>
<evidence type="ECO:0000313" key="4">
    <source>
        <dbReference type="EMBL" id="KAF2858869.1"/>
    </source>
</evidence>
<dbReference type="InterPro" id="IPR036864">
    <property type="entry name" value="Zn2-C6_fun-type_DNA-bd_sf"/>
</dbReference>
<proteinExistence type="predicted"/>
<gene>
    <name evidence="4" type="ORF">K470DRAFT_259367</name>
</gene>
<dbReference type="PROSITE" id="PS50048">
    <property type="entry name" value="ZN2_CY6_FUNGAL_2"/>
    <property type="match status" value="1"/>
</dbReference>
<feature type="region of interest" description="Disordered" evidence="2">
    <location>
        <begin position="1"/>
        <end position="21"/>
    </location>
</feature>
<evidence type="ECO:0000256" key="1">
    <source>
        <dbReference type="ARBA" id="ARBA00023242"/>
    </source>
</evidence>
<accession>A0A6A7BVV5</accession>
<dbReference type="GO" id="GO:0000981">
    <property type="term" value="F:DNA-binding transcription factor activity, RNA polymerase II-specific"/>
    <property type="evidence" value="ECO:0007669"/>
    <property type="project" value="InterPro"/>
</dbReference>
<dbReference type="CDD" id="cd00067">
    <property type="entry name" value="GAL4"/>
    <property type="match status" value="1"/>
</dbReference>
<dbReference type="InterPro" id="IPR050987">
    <property type="entry name" value="AtrR-like"/>
</dbReference>
<feature type="region of interest" description="Disordered" evidence="2">
    <location>
        <begin position="141"/>
        <end position="179"/>
    </location>
</feature>
<dbReference type="InterPro" id="IPR001138">
    <property type="entry name" value="Zn2Cys6_DnaBD"/>
</dbReference>
<dbReference type="OrthoDB" id="5284003at2759"/>
<keyword evidence="5" id="KW-1185">Reference proteome</keyword>
<dbReference type="PROSITE" id="PS00463">
    <property type="entry name" value="ZN2_CY6_FUNGAL_1"/>
    <property type="match status" value="1"/>
</dbReference>
<reference evidence="4" key="1">
    <citation type="journal article" date="2020" name="Stud. Mycol.">
        <title>101 Dothideomycetes genomes: a test case for predicting lifestyles and emergence of pathogens.</title>
        <authorList>
            <person name="Haridas S."/>
            <person name="Albert R."/>
            <person name="Binder M."/>
            <person name="Bloem J."/>
            <person name="Labutti K."/>
            <person name="Salamov A."/>
            <person name="Andreopoulos B."/>
            <person name="Baker S."/>
            <person name="Barry K."/>
            <person name="Bills G."/>
            <person name="Bluhm B."/>
            <person name="Cannon C."/>
            <person name="Castanera R."/>
            <person name="Culley D."/>
            <person name="Daum C."/>
            <person name="Ezra D."/>
            <person name="Gonzalez J."/>
            <person name="Henrissat B."/>
            <person name="Kuo A."/>
            <person name="Liang C."/>
            <person name="Lipzen A."/>
            <person name="Lutzoni F."/>
            <person name="Magnuson J."/>
            <person name="Mondo S."/>
            <person name="Nolan M."/>
            <person name="Ohm R."/>
            <person name="Pangilinan J."/>
            <person name="Park H.-J."/>
            <person name="Ramirez L."/>
            <person name="Alfaro M."/>
            <person name="Sun H."/>
            <person name="Tritt A."/>
            <person name="Yoshinaga Y."/>
            <person name="Zwiers L.-H."/>
            <person name="Turgeon B."/>
            <person name="Goodwin S."/>
            <person name="Spatafora J."/>
            <person name="Crous P."/>
            <person name="Grigoriev I."/>
        </authorList>
    </citation>
    <scope>NUCLEOTIDE SEQUENCE</scope>
    <source>
        <strain evidence="4">CBS 480.64</strain>
    </source>
</reference>
<dbReference type="Proteomes" id="UP000799421">
    <property type="component" value="Unassembled WGS sequence"/>
</dbReference>
<dbReference type="CDD" id="cd12148">
    <property type="entry name" value="fungal_TF_MHR"/>
    <property type="match status" value="1"/>
</dbReference>
<dbReference type="PANTHER" id="PTHR46910">
    <property type="entry name" value="TRANSCRIPTION FACTOR PDR1"/>
    <property type="match status" value="1"/>
</dbReference>
<dbReference type="SMART" id="SM00066">
    <property type="entry name" value="GAL4"/>
    <property type="match status" value="1"/>
</dbReference>
<evidence type="ECO:0000313" key="5">
    <source>
        <dbReference type="Proteomes" id="UP000799421"/>
    </source>
</evidence>
<feature type="domain" description="Zn(2)-C6 fungal-type" evidence="3">
    <location>
        <begin position="109"/>
        <end position="139"/>
    </location>
</feature>
<dbReference type="AlphaFoldDB" id="A0A6A7BVV5"/>
<evidence type="ECO:0000259" key="3">
    <source>
        <dbReference type="PROSITE" id="PS50048"/>
    </source>
</evidence>
<dbReference type="GO" id="GO:0008270">
    <property type="term" value="F:zinc ion binding"/>
    <property type="evidence" value="ECO:0007669"/>
    <property type="project" value="InterPro"/>
</dbReference>
<feature type="compositionally biased region" description="Basic and acidic residues" evidence="2">
    <location>
        <begin position="151"/>
        <end position="163"/>
    </location>
</feature>
<dbReference type="SUPFAM" id="SSF57701">
    <property type="entry name" value="Zn2/Cys6 DNA-binding domain"/>
    <property type="match status" value="1"/>
</dbReference>
<organism evidence="4 5">
    <name type="scientific">Piedraia hortae CBS 480.64</name>
    <dbReference type="NCBI Taxonomy" id="1314780"/>
    <lineage>
        <taxon>Eukaryota</taxon>
        <taxon>Fungi</taxon>
        <taxon>Dikarya</taxon>
        <taxon>Ascomycota</taxon>
        <taxon>Pezizomycotina</taxon>
        <taxon>Dothideomycetes</taxon>
        <taxon>Dothideomycetidae</taxon>
        <taxon>Capnodiales</taxon>
        <taxon>Piedraiaceae</taxon>
        <taxon>Piedraia</taxon>
    </lineage>
</organism>
<feature type="compositionally biased region" description="Polar residues" evidence="2">
    <location>
        <begin position="9"/>
        <end position="21"/>
    </location>
</feature>
<protein>
    <recommendedName>
        <fullName evidence="3">Zn(2)-C6 fungal-type domain-containing protein</fullName>
    </recommendedName>
</protein>